<dbReference type="PANTHER" id="PTHR46122:SF6">
    <property type="entry name" value="OS04G0619300 PROTEIN"/>
    <property type="match status" value="1"/>
</dbReference>
<dbReference type="InterPro" id="IPR052439">
    <property type="entry name" value="F-box/Kelch-repeat"/>
</dbReference>
<dbReference type="STRING" id="4538.I1PTW1"/>
<evidence type="ECO:0000256" key="2">
    <source>
        <dbReference type="ARBA" id="ARBA00022737"/>
    </source>
</evidence>
<dbReference type="SMART" id="SM00612">
    <property type="entry name" value="Kelch"/>
    <property type="match status" value="1"/>
</dbReference>
<keyword evidence="1" id="KW-0880">Kelch repeat</keyword>
<reference evidence="4 5" key="2">
    <citation type="submission" date="2018-04" db="EMBL/GenBank/DDBJ databases">
        <title>OglaRS2 (Oryza glaberrima Reference Sequence Version 2).</title>
        <authorList>
            <person name="Zhang J."/>
            <person name="Kudrna D."/>
            <person name="Lee S."/>
            <person name="Talag J."/>
            <person name="Rajasekar S."/>
            <person name="Wing R.A."/>
        </authorList>
    </citation>
    <scope>NUCLEOTIDE SEQUENCE [LARGE SCALE GENOMIC DNA]</scope>
    <source>
        <strain evidence="4 5">cv. IRGC 96717</strain>
    </source>
</reference>
<proteinExistence type="predicted"/>
<dbReference type="AlphaFoldDB" id="I1PTW1"/>
<dbReference type="SUPFAM" id="SSF117281">
    <property type="entry name" value="Kelch motif"/>
    <property type="match status" value="1"/>
</dbReference>
<dbReference type="OMA" id="QFIINIQ"/>
<keyword evidence="5" id="KW-1185">Reference proteome</keyword>
<feature type="region of interest" description="Disordered" evidence="3">
    <location>
        <begin position="1"/>
        <end position="22"/>
    </location>
</feature>
<dbReference type="InterPro" id="IPR006652">
    <property type="entry name" value="Kelch_1"/>
</dbReference>
<accession>I1PTW1</accession>
<evidence type="ECO:0000313" key="5">
    <source>
        <dbReference type="Proteomes" id="UP000007306"/>
    </source>
</evidence>
<protein>
    <submittedName>
        <fullName evidence="4">Uncharacterized protein</fullName>
    </submittedName>
</protein>
<evidence type="ECO:0000256" key="1">
    <source>
        <dbReference type="ARBA" id="ARBA00022441"/>
    </source>
</evidence>
<evidence type="ECO:0000313" key="4">
    <source>
        <dbReference type="EnsemblPlants" id="ORGLA05G0080900.1"/>
    </source>
</evidence>
<evidence type="ECO:0000256" key="3">
    <source>
        <dbReference type="SAM" id="MobiDB-lite"/>
    </source>
</evidence>
<dbReference type="HOGENOM" id="CLU_1417219_0_0_1"/>
<dbReference type="PANTHER" id="PTHR46122">
    <property type="entry name" value="GALACTOSE OXIDASE/KELCH REPEAT PROTEIN-RELATED"/>
    <property type="match status" value="1"/>
</dbReference>
<dbReference type="Gene3D" id="2.120.10.80">
    <property type="entry name" value="Kelch-type beta propeller"/>
    <property type="match status" value="1"/>
</dbReference>
<organism evidence="4 5">
    <name type="scientific">Oryza glaberrima</name>
    <name type="common">African rice</name>
    <dbReference type="NCBI Taxonomy" id="4538"/>
    <lineage>
        <taxon>Eukaryota</taxon>
        <taxon>Viridiplantae</taxon>
        <taxon>Streptophyta</taxon>
        <taxon>Embryophyta</taxon>
        <taxon>Tracheophyta</taxon>
        <taxon>Spermatophyta</taxon>
        <taxon>Magnoliopsida</taxon>
        <taxon>Liliopsida</taxon>
        <taxon>Poales</taxon>
        <taxon>Poaceae</taxon>
        <taxon>BOP clade</taxon>
        <taxon>Oryzoideae</taxon>
        <taxon>Oryzeae</taxon>
        <taxon>Oryzinae</taxon>
        <taxon>Oryza</taxon>
    </lineage>
</organism>
<dbReference type="GO" id="GO:0005634">
    <property type="term" value="C:nucleus"/>
    <property type="evidence" value="ECO:0007669"/>
    <property type="project" value="UniProtKB-ARBA"/>
</dbReference>
<dbReference type="eggNOG" id="KOG1072">
    <property type="taxonomic scope" value="Eukaryota"/>
</dbReference>
<feature type="compositionally biased region" description="Pro residues" evidence="3">
    <location>
        <begin position="10"/>
        <end position="21"/>
    </location>
</feature>
<dbReference type="Gramene" id="ORGLA05G0080900.1">
    <property type="protein sequence ID" value="ORGLA05G0080900.1"/>
    <property type="gene ID" value="ORGLA05G0080900"/>
</dbReference>
<dbReference type="EnsemblPlants" id="ORGLA05G0080900.1">
    <property type="protein sequence ID" value="ORGLA05G0080900.1"/>
    <property type="gene ID" value="ORGLA05G0080900"/>
</dbReference>
<sequence>MASQEKPTPPRDPPPHPPAPEVAPLVCGFGGGNVKKFVLSGHLRWKQWIKKLQFIINIQGSFDEIAIVAGGCDKNGQVLKSAELYNSETGHWETLADMNLARRLSSSFFLDGFYRCKVAYDIALNRPVITTTVFALYGDRWYQGIYKVEVKYIEIKIFIQVRAPSSEGGERPMYATEISFVWPCWLSQPFDMFGKEVTFVSVEF</sequence>
<dbReference type="InterPro" id="IPR015915">
    <property type="entry name" value="Kelch-typ_b-propeller"/>
</dbReference>
<name>I1PTW1_ORYGL</name>
<dbReference type="Pfam" id="PF01344">
    <property type="entry name" value="Kelch_1"/>
    <property type="match status" value="1"/>
</dbReference>
<keyword evidence="2" id="KW-0677">Repeat</keyword>
<dbReference type="Proteomes" id="UP000007306">
    <property type="component" value="Chromosome 5"/>
</dbReference>
<reference evidence="4" key="1">
    <citation type="submission" date="2015-06" db="UniProtKB">
        <authorList>
            <consortium name="EnsemblPlants"/>
        </authorList>
    </citation>
    <scope>IDENTIFICATION</scope>
</reference>